<gene>
    <name evidence="1" type="ORF">CR513_52174</name>
</gene>
<organism evidence="1 2">
    <name type="scientific">Mucuna pruriens</name>
    <name type="common">Velvet bean</name>
    <name type="synonym">Dolichos pruriens</name>
    <dbReference type="NCBI Taxonomy" id="157652"/>
    <lineage>
        <taxon>Eukaryota</taxon>
        <taxon>Viridiplantae</taxon>
        <taxon>Streptophyta</taxon>
        <taxon>Embryophyta</taxon>
        <taxon>Tracheophyta</taxon>
        <taxon>Spermatophyta</taxon>
        <taxon>Magnoliopsida</taxon>
        <taxon>eudicotyledons</taxon>
        <taxon>Gunneridae</taxon>
        <taxon>Pentapetalae</taxon>
        <taxon>rosids</taxon>
        <taxon>fabids</taxon>
        <taxon>Fabales</taxon>
        <taxon>Fabaceae</taxon>
        <taxon>Papilionoideae</taxon>
        <taxon>50 kb inversion clade</taxon>
        <taxon>NPAAA clade</taxon>
        <taxon>indigoferoid/millettioid clade</taxon>
        <taxon>Phaseoleae</taxon>
        <taxon>Mucuna</taxon>
    </lineage>
</organism>
<reference evidence="1" key="1">
    <citation type="submission" date="2018-05" db="EMBL/GenBank/DDBJ databases">
        <title>Draft genome of Mucuna pruriens seed.</title>
        <authorList>
            <person name="Nnadi N.E."/>
            <person name="Vos R."/>
            <person name="Hasami M.H."/>
            <person name="Devisetty U.K."/>
            <person name="Aguiy J.C."/>
        </authorList>
    </citation>
    <scope>NUCLEOTIDE SEQUENCE [LARGE SCALE GENOMIC DNA]</scope>
    <source>
        <strain evidence="1">JCA_2017</strain>
    </source>
</reference>
<proteinExistence type="predicted"/>
<keyword evidence="2" id="KW-1185">Reference proteome</keyword>
<dbReference type="EMBL" id="QJKJ01012386">
    <property type="protein sequence ID" value="RDX68800.1"/>
    <property type="molecule type" value="Genomic_DNA"/>
</dbReference>
<protein>
    <submittedName>
        <fullName evidence="1">Uncharacterized protein</fullName>
    </submittedName>
</protein>
<dbReference type="Proteomes" id="UP000257109">
    <property type="component" value="Unassembled WGS sequence"/>
</dbReference>
<evidence type="ECO:0000313" key="2">
    <source>
        <dbReference type="Proteomes" id="UP000257109"/>
    </source>
</evidence>
<dbReference type="AlphaFoldDB" id="A0A371ERV8"/>
<comment type="caution">
    <text evidence="1">The sequence shown here is derived from an EMBL/GenBank/DDBJ whole genome shotgun (WGS) entry which is preliminary data.</text>
</comment>
<name>A0A371ERV8_MUCPR</name>
<sequence length="80" mass="9131">MEGGVDLSSSKETFHIIYNQMTQYSIHIEKPHESTRSSFQHSLCPNQCILRLYIIGAFSIPTHPATKQRVENLTDKKQIG</sequence>
<feature type="non-terminal residue" evidence="1">
    <location>
        <position position="1"/>
    </location>
</feature>
<evidence type="ECO:0000313" key="1">
    <source>
        <dbReference type="EMBL" id="RDX68800.1"/>
    </source>
</evidence>
<accession>A0A371ERV8</accession>